<protein>
    <submittedName>
        <fullName evidence="5">BamA/TamA family outer membrane protein</fullName>
    </submittedName>
</protein>
<evidence type="ECO:0000313" key="5">
    <source>
        <dbReference type="EMBL" id="QOR62414.1"/>
    </source>
</evidence>
<keyword evidence="2" id="KW-0472">Membrane</keyword>
<feature type="chain" id="PRO_5029906760" evidence="3">
    <location>
        <begin position="25"/>
        <end position="446"/>
    </location>
</feature>
<evidence type="ECO:0000313" key="6">
    <source>
        <dbReference type="Proteomes" id="UP000595074"/>
    </source>
</evidence>
<proteinExistence type="predicted"/>
<keyword evidence="3" id="KW-0732">Signal</keyword>
<sequence>MQPTRKLLIPRIIISILAAQSLNAGTDILHTHTTTEPEEADRKDIIYLPYLFSSDSTGFAGGAGVIKKGLLQPETTAIATLFYGTEQDIITNSQPDTANFSGGFAAIFDYLIPGTDRLLFSVMGMKSHLPKAHYYLYDHSNNSDKESYVETSGDEDFIYASLKYVLPIGEGEDNPDGEYTLKNGFAVGRQGYGGGKPFITGRTSVGMSGFYEHHTFENYLPDSPRSSIGLQKWDTNGLRFFMEHDNTDYDLNPSRGYQFKLQYSKDFGWGDSQQSWDFMEFKYNHYINLPPLSSTQQNVFAMSLWTGYSFSWDRNSEFRPEIADHRPPPWEGAKLGGMFRMRGYSTDRFSDKTVLYGTAEYRATLNWNPFKKNKYIPVAVDWLQLVGFVEVGRVNDHYNSSLFQNMKLDAGISLRAMAVQVPVRIDIAYSEEGTNIWLMVFQPFDF</sequence>
<dbReference type="EMBL" id="CP063164">
    <property type="protein sequence ID" value="QOR62414.1"/>
    <property type="molecule type" value="Genomic_DNA"/>
</dbReference>
<gene>
    <name evidence="5" type="ORF">IMZ28_02760</name>
</gene>
<organism evidence="5 6">
    <name type="scientific">Sulfurovum indicum</name>
    <dbReference type="NCBI Taxonomy" id="2779528"/>
    <lineage>
        <taxon>Bacteria</taxon>
        <taxon>Pseudomonadati</taxon>
        <taxon>Campylobacterota</taxon>
        <taxon>Epsilonproteobacteria</taxon>
        <taxon>Campylobacterales</taxon>
        <taxon>Sulfurovaceae</taxon>
        <taxon>Sulfurovum</taxon>
    </lineage>
</organism>
<comment type="subcellular location">
    <subcellularLocation>
        <location evidence="1">Membrane</location>
    </subcellularLocation>
</comment>
<dbReference type="GO" id="GO:0019867">
    <property type="term" value="C:outer membrane"/>
    <property type="evidence" value="ECO:0007669"/>
    <property type="project" value="InterPro"/>
</dbReference>
<evidence type="ECO:0000256" key="3">
    <source>
        <dbReference type="SAM" id="SignalP"/>
    </source>
</evidence>
<accession>A0A7M1S5H8</accession>
<dbReference type="Gene3D" id="2.40.160.50">
    <property type="entry name" value="membrane protein fhac: a member of the omp85/tpsb transporter family"/>
    <property type="match status" value="1"/>
</dbReference>
<feature type="domain" description="Bacterial surface antigen (D15)" evidence="4">
    <location>
        <begin position="224"/>
        <end position="429"/>
    </location>
</feature>
<dbReference type="KEGG" id="sinu:IMZ28_02760"/>
<dbReference type="Proteomes" id="UP000595074">
    <property type="component" value="Chromosome"/>
</dbReference>
<evidence type="ECO:0000256" key="1">
    <source>
        <dbReference type="ARBA" id="ARBA00004370"/>
    </source>
</evidence>
<dbReference type="InterPro" id="IPR000184">
    <property type="entry name" value="Bac_surfAg_D15"/>
</dbReference>
<evidence type="ECO:0000259" key="4">
    <source>
        <dbReference type="Pfam" id="PF01103"/>
    </source>
</evidence>
<evidence type="ECO:0000256" key="2">
    <source>
        <dbReference type="ARBA" id="ARBA00023136"/>
    </source>
</evidence>
<keyword evidence="6" id="KW-1185">Reference proteome</keyword>
<dbReference type="Pfam" id="PF01103">
    <property type="entry name" value="Omp85"/>
    <property type="match status" value="1"/>
</dbReference>
<dbReference type="RefSeq" id="WP_197549183.1">
    <property type="nucleotide sequence ID" value="NZ_CP063164.1"/>
</dbReference>
<feature type="signal peptide" evidence="3">
    <location>
        <begin position="1"/>
        <end position="24"/>
    </location>
</feature>
<dbReference type="AlphaFoldDB" id="A0A7M1S5H8"/>
<name>A0A7M1S5H8_9BACT</name>
<reference evidence="5 6" key="1">
    <citation type="submission" date="2020-10" db="EMBL/GenBank/DDBJ databases">
        <title>The genome of sulfurovum sp.</title>
        <authorList>
            <person name="Xie S."/>
            <person name="Shao Z."/>
            <person name="Jiang L."/>
        </authorList>
    </citation>
    <scope>NUCLEOTIDE SEQUENCE [LARGE SCALE GENOMIC DNA]</scope>
    <source>
        <strain evidence="5 6">ST-419</strain>
    </source>
</reference>